<dbReference type="Proteomes" id="UP000437575">
    <property type="component" value="Unassembled WGS sequence"/>
</dbReference>
<evidence type="ECO:0000313" key="1">
    <source>
        <dbReference type="EMBL" id="MSE06638.1"/>
    </source>
</evidence>
<evidence type="ECO:0000313" key="2">
    <source>
        <dbReference type="Proteomes" id="UP000437575"/>
    </source>
</evidence>
<name>A0A6A8LS11_9LACO</name>
<dbReference type="AlphaFoldDB" id="A0A6A8LS11"/>
<protein>
    <submittedName>
        <fullName evidence="1">Uncharacterized protein</fullName>
    </submittedName>
</protein>
<comment type="caution">
    <text evidence="1">The sequence shown here is derived from an EMBL/GenBank/DDBJ whole genome shotgun (WGS) entry which is preliminary data.</text>
</comment>
<proteinExistence type="predicted"/>
<feature type="non-terminal residue" evidence="1">
    <location>
        <position position="100"/>
    </location>
</feature>
<organism evidence="1 2">
    <name type="scientific">Ligilactobacillus salivarius</name>
    <dbReference type="NCBI Taxonomy" id="1624"/>
    <lineage>
        <taxon>Bacteria</taxon>
        <taxon>Bacillati</taxon>
        <taxon>Bacillota</taxon>
        <taxon>Bacilli</taxon>
        <taxon>Lactobacillales</taxon>
        <taxon>Lactobacillaceae</taxon>
        <taxon>Ligilactobacillus</taxon>
    </lineage>
</organism>
<sequence>MVIKENNNYIYAYSGGPSNDFERFSINKGVASGWMRSLNTNDIVSAKLTPTGGATDPCVMTVIGETLVNLQFNGRYPTKGGQAIYWIDAKYAPKSGVSFA</sequence>
<accession>A0A6A8LS11</accession>
<gene>
    <name evidence="1" type="ORF">GKC34_13100</name>
</gene>
<reference evidence="1 2" key="1">
    <citation type="submission" date="2019-11" db="EMBL/GenBank/DDBJ databases">
        <title>Draft Genome Sequence of Plant Growth-Promoting Rhizosphere-Associated Bacteria.</title>
        <authorList>
            <person name="Vasilyev I.Y."/>
            <person name="Radchenko V."/>
            <person name="Ilnitskaya E.V."/>
        </authorList>
    </citation>
    <scope>NUCLEOTIDE SEQUENCE [LARGE SCALE GENOMIC DNA]</scope>
    <source>
        <strain evidence="1 2">VRA_1sq_f</strain>
    </source>
</reference>
<dbReference type="EMBL" id="WKKZ01001154">
    <property type="protein sequence ID" value="MSE06638.1"/>
    <property type="molecule type" value="Genomic_DNA"/>
</dbReference>